<gene>
    <name evidence="2" type="ORF">H5P30_09075</name>
</gene>
<dbReference type="Pfam" id="PF01497">
    <property type="entry name" value="Peripla_BP_2"/>
    <property type="match status" value="1"/>
</dbReference>
<dbReference type="InterPro" id="IPR050902">
    <property type="entry name" value="ABC_Transporter_SBP"/>
</dbReference>
<accession>A0A7X1AXQ2</accession>
<keyword evidence="3" id="KW-1185">Reference proteome</keyword>
<name>A0A7X1AXQ2_9BACT</name>
<dbReference type="PANTHER" id="PTHR30535:SF34">
    <property type="entry name" value="MOLYBDATE-BINDING PROTEIN MOLA"/>
    <property type="match status" value="1"/>
</dbReference>
<sequence>MNFSTLGALCNKTSNLLIIGLSVLPLWSGGRELMEESATLSIEELPGAAYRVSIIDPIQPSQSLEYELIPKGEAKNENTATRTIPIPAEKIVSLSTTYIGPLNAIGALEQVIAVDDVDYVFSERIGEMHANGEVIEVGAGNNLDLESVIAAKPDLVILTRINSGQEALETRLRDAGIPVLVTASWKETEPLGRSEWIKLFGIITGHREEAFALFEETQERYHELEEIVSAASPDQPKVLLSAPFGGIWYMPGGASFTAAFLEDAGAQSLWKDNSSTGSFPIDFESALAKGFTADFWLNPGRYATLNELATSDERFRSLPVFQAGEVYNRNLRVRPSGANDFWESGSVYPDRVLADLIAIFHPELLPGHEFTYYQRLP</sequence>
<evidence type="ECO:0000259" key="1">
    <source>
        <dbReference type="PROSITE" id="PS50983"/>
    </source>
</evidence>
<dbReference type="Proteomes" id="UP000525652">
    <property type="component" value="Unassembled WGS sequence"/>
</dbReference>
<organism evidence="2 3">
    <name type="scientific">Puniceicoccus vermicola</name>
    <dbReference type="NCBI Taxonomy" id="388746"/>
    <lineage>
        <taxon>Bacteria</taxon>
        <taxon>Pseudomonadati</taxon>
        <taxon>Verrucomicrobiota</taxon>
        <taxon>Opitutia</taxon>
        <taxon>Puniceicoccales</taxon>
        <taxon>Puniceicoccaceae</taxon>
        <taxon>Puniceicoccus</taxon>
    </lineage>
</organism>
<dbReference type="Gene3D" id="3.40.50.1980">
    <property type="entry name" value="Nitrogenase molybdenum iron protein domain"/>
    <property type="match status" value="2"/>
</dbReference>
<dbReference type="AlphaFoldDB" id="A0A7X1AXQ2"/>
<proteinExistence type="predicted"/>
<dbReference type="GO" id="GO:0071281">
    <property type="term" value="P:cellular response to iron ion"/>
    <property type="evidence" value="ECO:0007669"/>
    <property type="project" value="TreeGrafter"/>
</dbReference>
<feature type="domain" description="Fe/B12 periplasmic-binding" evidence="1">
    <location>
        <begin position="90"/>
        <end position="364"/>
    </location>
</feature>
<dbReference type="InterPro" id="IPR002491">
    <property type="entry name" value="ABC_transptr_periplasmic_BD"/>
</dbReference>
<dbReference type="PROSITE" id="PS50983">
    <property type="entry name" value="FE_B12_PBP"/>
    <property type="match status" value="1"/>
</dbReference>
<reference evidence="2 3" key="1">
    <citation type="submission" date="2020-07" db="EMBL/GenBank/DDBJ databases">
        <authorList>
            <person name="Feng X."/>
        </authorList>
    </citation>
    <scope>NUCLEOTIDE SEQUENCE [LARGE SCALE GENOMIC DNA]</scope>
    <source>
        <strain evidence="2 3">JCM14086</strain>
    </source>
</reference>
<evidence type="ECO:0000313" key="2">
    <source>
        <dbReference type="EMBL" id="MBC2601931.1"/>
    </source>
</evidence>
<evidence type="ECO:0000313" key="3">
    <source>
        <dbReference type="Proteomes" id="UP000525652"/>
    </source>
</evidence>
<protein>
    <submittedName>
        <fullName evidence="2">ABC transporter substrate-binding protein</fullName>
    </submittedName>
</protein>
<dbReference type="SUPFAM" id="SSF53807">
    <property type="entry name" value="Helical backbone' metal receptor"/>
    <property type="match status" value="1"/>
</dbReference>
<dbReference type="PANTHER" id="PTHR30535">
    <property type="entry name" value="VITAMIN B12-BINDING PROTEIN"/>
    <property type="match status" value="1"/>
</dbReference>
<dbReference type="EMBL" id="JACHVA010000080">
    <property type="protein sequence ID" value="MBC2601931.1"/>
    <property type="molecule type" value="Genomic_DNA"/>
</dbReference>
<comment type="caution">
    <text evidence="2">The sequence shown here is derived from an EMBL/GenBank/DDBJ whole genome shotgun (WGS) entry which is preliminary data.</text>
</comment>
<dbReference type="RefSeq" id="WP_185692631.1">
    <property type="nucleotide sequence ID" value="NZ_JACHVA010000080.1"/>
</dbReference>